<keyword evidence="1" id="KW-0472">Membrane</keyword>
<dbReference type="AlphaFoldDB" id="V8NWW2"/>
<dbReference type="OrthoDB" id="10624594at2759"/>
<organism evidence="2 3">
    <name type="scientific">Ophiophagus hannah</name>
    <name type="common">King cobra</name>
    <name type="synonym">Naja hannah</name>
    <dbReference type="NCBI Taxonomy" id="8665"/>
    <lineage>
        <taxon>Eukaryota</taxon>
        <taxon>Metazoa</taxon>
        <taxon>Chordata</taxon>
        <taxon>Craniata</taxon>
        <taxon>Vertebrata</taxon>
        <taxon>Euteleostomi</taxon>
        <taxon>Lepidosauria</taxon>
        <taxon>Squamata</taxon>
        <taxon>Bifurcata</taxon>
        <taxon>Unidentata</taxon>
        <taxon>Episquamata</taxon>
        <taxon>Toxicofera</taxon>
        <taxon>Serpentes</taxon>
        <taxon>Colubroidea</taxon>
        <taxon>Elapidae</taxon>
        <taxon>Elapinae</taxon>
        <taxon>Ophiophagus</taxon>
    </lineage>
</organism>
<accession>V8NWW2</accession>
<keyword evidence="1" id="KW-1133">Transmembrane helix</keyword>
<dbReference type="Proteomes" id="UP000018936">
    <property type="component" value="Unassembled WGS sequence"/>
</dbReference>
<evidence type="ECO:0000256" key="1">
    <source>
        <dbReference type="SAM" id="Phobius"/>
    </source>
</evidence>
<dbReference type="EMBL" id="AZIM01001559">
    <property type="protein sequence ID" value="ETE66441.1"/>
    <property type="molecule type" value="Genomic_DNA"/>
</dbReference>
<gene>
    <name evidence="2" type="ORF">L345_07785</name>
</gene>
<feature type="non-terminal residue" evidence="2">
    <location>
        <position position="195"/>
    </location>
</feature>
<keyword evidence="1" id="KW-0812">Transmembrane</keyword>
<protein>
    <recommendedName>
        <fullName evidence="4">Transmembrane protein</fullName>
    </recommendedName>
</protein>
<keyword evidence="3" id="KW-1185">Reference proteome</keyword>
<feature type="non-terminal residue" evidence="2">
    <location>
        <position position="1"/>
    </location>
</feature>
<feature type="transmembrane region" description="Helical" evidence="1">
    <location>
        <begin position="100"/>
        <end position="123"/>
    </location>
</feature>
<evidence type="ECO:0008006" key="4">
    <source>
        <dbReference type="Google" id="ProtNLM"/>
    </source>
</evidence>
<proteinExistence type="predicted"/>
<name>V8NWW2_OPHHA</name>
<feature type="transmembrane region" description="Helical" evidence="1">
    <location>
        <begin position="7"/>
        <end position="29"/>
    </location>
</feature>
<feature type="transmembrane region" description="Helical" evidence="1">
    <location>
        <begin position="144"/>
        <end position="161"/>
    </location>
</feature>
<comment type="caution">
    <text evidence="2">The sequence shown here is derived from an EMBL/GenBank/DDBJ whole genome shotgun (WGS) entry which is preliminary data.</text>
</comment>
<feature type="transmembrane region" description="Helical" evidence="1">
    <location>
        <begin position="173"/>
        <end position="194"/>
    </location>
</feature>
<sequence>MNFPKRLYSTLSSIHFVLLLMTTSSPLLLKFKVYHGYFMNGWWTVCDGYGTISLLYHMGLIKEKENVISDINAQKEMPQSDSDQPTVCCLIFPISYYKTGYNIVACTNYLLLLLISISPFWLMHPEGEYVLSLGFWTKCYENNCYILGETTTFSLLAILVITSEKLKYEFEEYAVLVLNWDFYLGCCVCVLCFIL</sequence>
<evidence type="ECO:0000313" key="3">
    <source>
        <dbReference type="Proteomes" id="UP000018936"/>
    </source>
</evidence>
<evidence type="ECO:0000313" key="2">
    <source>
        <dbReference type="EMBL" id="ETE66441.1"/>
    </source>
</evidence>
<reference evidence="2 3" key="1">
    <citation type="journal article" date="2013" name="Proc. Natl. Acad. Sci. U.S.A.">
        <title>The king cobra genome reveals dynamic gene evolution and adaptation in the snake venom system.</title>
        <authorList>
            <person name="Vonk F.J."/>
            <person name="Casewell N.R."/>
            <person name="Henkel C.V."/>
            <person name="Heimberg A.M."/>
            <person name="Jansen H.J."/>
            <person name="McCleary R.J."/>
            <person name="Kerkkamp H.M."/>
            <person name="Vos R.A."/>
            <person name="Guerreiro I."/>
            <person name="Calvete J.J."/>
            <person name="Wuster W."/>
            <person name="Woods A.E."/>
            <person name="Logan J.M."/>
            <person name="Harrison R.A."/>
            <person name="Castoe T.A."/>
            <person name="de Koning A.P."/>
            <person name="Pollock D.D."/>
            <person name="Yandell M."/>
            <person name="Calderon D."/>
            <person name="Renjifo C."/>
            <person name="Currier R.B."/>
            <person name="Salgado D."/>
            <person name="Pla D."/>
            <person name="Sanz L."/>
            <person name="Hyder A.S."/>
            <person name="Ribeiro J.M."/>
            <person name="Arntzen J.W."/>
            <person name="van den Thillart G.E."/>
            <person name="Boetzer M."/>
            <person name="Pirovano W."/>
            <person name="Dirks R.P."/>
            <person name="Spaink H.P."/>
            <person name="Duboule D."/>
            <person name="McGlinn E."/>
            <person name="Kini R.M."/>
            <person name="Richardson M.K."/>
        </authorList>
    </citation>
    <scope>NUCLEOTIDE SEQUENCE</scope>
    <source>
        <tissue evidence="2">Blood</tissue>
    </source>
</reference>